<feature type="compositionally biased region" description="Basic and acidic residues" evidence="1">
    <location>
        <begin position="426"/>
        <end position="436"/>
    </location>
</feature>
<name>A0ABU0CA33_9BRAD</name>
<evidence type="ECO:0000256" key="1">
    <source>
        <dbReference type="SAM" id="MobiDB-lite"/>
    </source>
</evidence>
<keyword evidence="2" id="KW-0472">Membrane</keyword>
<feature type="region of interest" description="Disordered" evidence="1">
    <location>
        <begin position="365"/>
        <end position="592"/>
    </location>
</feature>
<feature type="region of interest" description="Disordered" evidence="1">
    <location>
        <begin position="1"/>
        <end position="315"/>
    </location>
</feature>
<feature type="compositionally biased region" description="Basic and acidic residues" evidence="1">
    <location>
        <begin position="141"/>
        <end position="164"/>
    </location>
</feature>
<dbReference type="RefSeq" id="WP_307155142.1">
    <property type="nucleotide sequence ID" value="NZ_JAUSUK010000002.1"/>
</dbReference>
<dbReference type="EMBL" id="JAUSUK010000002">
    <property type="protein sequence ID" value="MDQ0327062.1"/>
    <property type="molecule type" value="Genomic_DNA"/>
</dbReference>
<organism evidence="4 5">
    <name type="scientific">Rhodopseudomonas julia</name>
    <dbReference type="NCBI Taxonomy" id="200617"/>
    <lineage>
        <taxon>Bacteria</taxon>
        <taxon>Pseudomonadati</taxon>
        <taxon>Pseudomonadota</taxon>
        <taxon>Alphaproteobacteria</taxon>
        <taxon>Hyphomicrobiales</taxon>
        <taxon>Nitrobacteraceae</taxon>
        <taxon>Rhodopseudomonas</taxon>
    </lineage>
</organism>
<dbReference type="GO" id="GO:0051301">
    <property type="term" value="P:cell division"/>
    <property type="evidence" value="ECO:0007669"/>
    <property type="project" value="UniProtKB-KW"/>
</dbReference>
<feature type="compositionally biased region" description="Low complexity" evidence="1">
    <location>
        <begin position="413"/>
        <end position="423"/>
    </location>
</feature>
<feature type="domain" description="SPOR" evidence="3">
    <location>
        <begin position="593"/>
        <end position="677"/>
    </location>
</feature>
<accession>A0ABU0CA33</accession>
<dbReference type="Proteomes" id="UP001230253">
    <property type="component" value="Unassembled WGS sequence"/>
</dbReference>
<evidence type="ECO:0000313" key="4">
    <source>
        <dbReference type="EMBL" id="MDQ0327062.1"/>
    </source>
</evidence>
<dbReference type="InterPro" id="IPR036680">
    <property type="entry name" value="SPOR-like_sf"/>
</dbReference>
<feature type="compositionally biased region" description="Basic and acidic residues" evidence="1">
    <location>
        <begin position="294"/>
        <end position="311"/>
    </location>
</feature>
<dbReference type="SUPFAM" id="SSF110997">
    <property type="entry name" value="Sporulation related repeat"/>
    <property type="match status" value="1"/>
</dbReference>
<dbReference type="Pfam" id="PF05036">
    <property type="entry name" value="SPOR"/>
    <property type="match status" value="1"/>
</dbReference>
<proteinExistence type="predicted"/>
<keyword evidence="5" id="KW-1185">Reference proteome</keyword>
<keyword evidence="2" id="KW-0812">Transmembrane</keyword>
<feature type="compositionally biased region" description="Basic and acidic residues" evidence="1">
    <location>
        <begin position="186"/>
        <end position="204"/>
    </location>
</feature>
<feature type="transmembrane region" description="Helical" evidence="2">
    <location>
        <begin position="318"/>
        <end position="339"/>
    </location>
</feature>
<evidence type="ECO:0000313" key="5">
    <source>
        <dbReference type="Proteomes" id="UP001230253"/>
    </source>
</evidence>
<evidence type="ECO:0000259" key="3">
    <source>
        <dbReference type="PROSITE" id="PS51724"/>
    </source>
</evidence>
<feature type="compositionally biased region" description="Low complexity" evidence="1">
    <location>
        <begin position="558"/>
        <end position="587"/>
    </location>
</feature>
<keyword evidence="4" id="KW-0131">Cell cycle</keyword>
<gene>
    <name evidence="4" type="ORF">J2R99_002931</name>
</gene>
<evidence type="ECO:0000256" key="2">
    <source>
        <dbReference type="SAM" id="Phobius"/>
    </source>
</evidence>
<dbReference type="PROSITE" id="PS51724">
    <property type="entry name" value="SPOR"/>
    <property type="match status" value="1"/>
</dbReference>
<reference evidence="4 5" key="1">
    <citation type="submission" date="2023-07" db="EMBL/GenBank/DDBJ databases">
        <title>Genomic Encyclopedia of Type Strains, Phase IV (KMG-IV): sequencing the most valuable type-strain genomes for metagenomic binning, comparative biology and taxonomic classification.</title>
        <authorList>
            <person name="Goeker M."/>
        </authorList>
    </citation>
    <scope>NUCLEOTIDE SEQUENCE [LARGE SCALE GENOMIC DNA]</scope>
    <source>
        <strain evidence="4 5">DSM 11549</strain>
    </source>
</reference>
<protein>
    <submittedName>
        <fullName evidence="4">Cell division protein FtsN</fullName>
    </submittedName>
</protein>
<keyword evidence="4" id="KW-0132">Cell division</keyword>
<sequence>MADERPKTSYSHHGPGGGPAGPEEEDPLVELARIVSEDSSYYRPSPRAEAAPARREPEVDAFSSELEAELMREFEQSNRPRQPETRTPETYTRAEPRFAPAPPQEPEADASWQSYEPRAEHPLASLVTRFPSGPAAEEGYDDSRSASEDRYASSEPYGAHEDPRQSPGYEEPSQEPYDPPEGAYAESHRDAARDFAHWMEHELPGELAAQSVRQEPSWTEPEQGGADYRSAERSDSLVGERGPQARDPYVPHVQSGAPRAEGDWPASDDLADTPEPSPEEFPFLVDSDPLVSRADGDPDGQIRMDDEGGERKGRRKGLMVLAGVLGVVVIGGGVIAMLGGGDGDSDGSVPVITADGGDVKVAVESPGDNKDNEVGQAVFDRVSGRSPETDEKLVDRNEEPREIARIVLPNAQDGETADGAAATGDDEGKISARISDDTAQPLVGPQVTPIGPKKVRTLTVRPDGTIVENAPSAGAATSQEPTELAGPAPATDPEPVQVQSVRVQPEDGGMPADATAGNDAQASAEPNGLGETPTSAETPSFDIASLPQARPTVPDLVAPSPSAAQTAPQPTASAAALTASAPASNASEPQVASTAPAGWAVQVSSQRSEEQARSSYSNLQRRFPSLLGGQEAMILQADLGDKGIYYRVRVGPMASREAAISLCENLQSAGGSCFVTQ</sequence>
<comment type="caution">
    <text evidence="4">The sequence shown here is derived from an EMBL/GenBank/DDBJ whole genome shotgun (WGS) entry which is preliminary data.</text>
</comment>
<dbReference type="Gene3D" id="3.30.70.1070">
    <property type="entry name" value="Sporulation related repeat"/>
    <property type="match status" value="1"/>
</dbReference>
<keyword evidence="2" id="KW-1133">Transmembrane helix</keyword>
<feature type="compositionally biased region" description="Basic and acidic residues" evidence="1">
    <location>
        <begin position="69"/>
        <end position="96"/>
    </location>
</feature>
<feature type="compositionally biased region" description="Basic and acidic residues" evidence="1">
    <location>
        <begin position="387"/>
        <end position="404"/>
    </location>
</feature>
<dbReference type="InterPro" id="IPR007730">
    <property type="entry name" value="SPOR-like_dom"/>
</dbReference>